<evidence type="ECO:0000313" key="2">
    <source>
        <dbReference type="Proteomes" id="UP000186601"/>
    </source>
</evidence>
<sequence>MPLAASRSVERRIHSIFGANVATVYSCLEGCNPICITSSRSDLLQAEEVRELVAGKHFA</sequence>
<reference evidence="1 2" key="1">
    <citation type="submission" date="2018-02" db="EMBL/GenBank/DDBJ databases">
        <title>Genome sequence of the basidiomycete white-rot fungus Phlebia centrifuga.</title>
        <authorList>
            <person name="Granchi Z."/>
            <person name="Peng M."/>
            <person name="de Vries R.P."/>
            <person name="Hilden K."/>
            <person name="Makela M.R."/>
            <person name="Grigoriev I."/>
            <person name="Riley R."/>
        </authorList>
    </citation>
    <scope>NUCLEOTIDE SEQUENCE [LARGE SCALE GENOMIC DNA]</scope>
    <source>
        <strain evidence="1 2">FBCC195</strain>
    </source>
</reference>
<proteinExistence type="predicted"/>
<accession>A0A2R6QBD2</accession>
<gene>
    <name evidence="1" type="ORF">PHLCEN_2v3914</name>
</gene>
<protein>
    <submittedName>
        <fullName evidence="1">Uncharacterized protein</fullName>
    </submittedName>
</protein>
<comment type="caution">
    <text evidence="1">The sequence shown here is derived from an EMBL/GenBank/DDBJ whole genome shotgun (WGS) entry which is preliminary data.</text>
</comment>
<dbReference type="EMBL" id="MLYV02000373">
    <property type="protein sequence ID" value="PSS05425.1"/>
    <property type="molecule type" value="Genomic_DNA"/>
</dbReference>
<dbReference type="Proteomes" id="UP000186601">
    <property type="component" value="Unassembled WGS sequence"/>
</dbReference>
<organism evidence="1 2">
    <name type="scientific">Hermanssonia centrifuga</name>
    <dbReference type="NCBI Taxonomy" id="98765"/>
    <lineage>
        <taxon>Eukaryota</taxon>
        <taxon>Fungi</taxon>
        <taxon>Dikarya</taxon>
        <taxon>Basidiomycota</taxon>
        <taxon>Agaricomycotina</taxon>
        <taxon>Agaricomycetes</taxon>
        <taxon>Polyporales</taxon>
        <taxon>Meruliaceae</taxon>
        <taxon>Hermanssonia</taxon>
    </lineage>
</organism>
<dbReference type="PROSITE" id="PS51257">
    <property type="entry name" value="PROKAR_LIPOPROTEIN"/>
    <property type="match status" value="1"/>
</dbReference>
<keyword evidence="2" id="KW-1185">Reference proteome</keyword>
<dbReference type="AlphaFoldDB" id="A0A2R6QBD2"/>
<name>A0A2R6QBD2_9APHY</name>
<evidence type="ECO:0000313" key="1">
    <source>
        <dbReference type="EMBL" id="PSS05425.1"/>
    </source>
</evidence>